<comment type="caution">
    <text evidence="4">The sequence shown here is derived from an EMBL/GenBank/DDBJ whole genome shotgun (WGS) entry which is preliminary data.</text>
</comment>
<feature type="domain" description="Xaa-Pro dipeptidyl-peptidase C-terminal" evidence="3">
    <location>
        <begin position="478"/>
        <end position="718"/>
    </location>
</feature>
<keyword evidence="5" id="KW-1185">Reference proteome</keyword>
<feature type="region of interest" description="Disordered" evidence="2">
    <location>
        <begin position="116"/>
        <end position="139"/>
    </location>
</feature>
<dbReference type="InterPro" id="IPR008979">
    <property type="entry name" value="Galactose-bd-like_sf"/>
</dbReference>
<dbReference type="SMART" id="SM00939">
    <property type="entry name" value="PepX_C"/>
    <property type="match status" value="1"/>
</dbReference>
<proteinExistence type="predicted"/>
<evidence type="ECO:0000313" key="4">
    <source>
        <dbReference type="EMBL" id="KAK5089317.1"/>
    </source>
</evidence>
<protein>
    <recommendedName>
        <fullName evidence="3">Xaa-Pro dipeptidyl-peptidase C-terminal domain-containing protein</fullName>
    </recommendedName>
</protein>
<dbReference type="InterPro" id="IPR000383">
    <property type="entry name" value="Xaa-Pro-like_dom"/>
</dbReference>
<evidence type="ECO:0000256" key="1">
    <source>
        <dbReference type="ARBA" id="ARBA00022801"/>
    </source>
</evidence>
<dbReference type="Gene3D" id="2.60.120.260">
    <property type="entry name" value="Galactose-binding domain-like"/>
    <property type="match status" value="1"/>
</dbReference>
<reference evidence="4 5" key="1">
    <citation type="submission" date="2023-08" db="EMBL/GenBank/DDBJ databases">
        <title>Black Yeasts Isolated from many extreme environments.</title>
        <authorList>
            <person name="Coleine C."/>
            <person name="Stajich J.E."/>
            <person name="Selbmann L."/>
        </authorList>
    </citation>
    <scope>NUCLEOTIDE SEQUENCE [LARGE SCALE GENOMIC DNA]</scope>
    <source>
        <strain evidence="4 5">CCFEE 5885</strain>
    </source>
</reference>
<dbReference type="EMBL" id="JAVRRG010000080">
    <property type="protein sequence ID" value="KAK5089317.1"/>
    <property type="molecule type" value="Genomic_DNA"/>
</dbReference>
<dbReference type="Pfam" id="PF08530">
    <property type="entry name" value="PepX_C"/>
    <property type="match status" value="1"/>
</dbReference>
<dbReference type="Gene3D" id="1.10.3020.10">
    <property type="entry name" value="alpha-amino acid ester hydrolase ( Helical cap domain)"/>
    <property type="match status" value="1"/>
</dbReference>
<dbReference type="Gene3D" id="3.40.50.1820">
    <property type="entry name" value="alpha/beta hydrolase"/>
    <property type="match status" value="1"/>
</dbReference>
<dbReference type="InterPro" id="IPR029058">
    <property type="entry name" value="AB_hydrolase_fold"/>
</dbReference>
<keyword evidence="1" id="KW-0378">Hydrolase</keyword>
<dbReference type="InterPro" id="IPR005674">
    <property type="entry name" value="CocE/Ser_esterase"/>
</dbReference>
<evidence type="ECO:0000259" key="3">
    <source>
        <dbReference type="SMART" id="SM00939"/>
    </source>
</evidence>
<dbReference type="Proteomes" id="UP001345013">
    <property type="component" value="Unassembled WGS sequence"/>
</dbReference>
<feature type="compositionally biased region" description="Low complexity" evidence="2">
    <location>
        <begin position="123"/>
        <end position="134"/>
    </location>
</feature>
<dbReference type="SUPFAM" id="SSF53474">
    <property type="entry name" value="alpha/beta-Hydrolases"/>
    <property type="match status" value="1"/>
</dbReference>
<organism evidence="4 5">
    <name type="scientific">Lithohypha guttulata</name>
    <dbReference type="NCBI Taxonomy" id="1690604"/>
    <lineage>
        <taxon>Eukaryota</taxon>
        <taxon>Fungi</taxon>
        <taxon>Dikarya</taxon>
        <taxon>Ascomycota</taxon>
        <taxon>Pezizomycotina</taxon>
        <taxon>Eurotiomycetes</taxon>
        <taxon>Chaetothyriomycetidae</taxon>
        <taxon>Chaetothyriales</taxon>
        <taxon>Trichomeriaceae</taxon>
        <taxon>Lithohypha</taxon>
    </lineage>
</organism>
<dbReference type="Pfam" id="PF02129">
    <property type="entry name" value="Peptidase_S15"/>
    <property type="match status" value="1"/>
</dbReference>
<evidence type="ECO:0000256" key="2">
    <source>
        <dbReference type="SAM" id="MobiDB-lite"/>
    </source>
</evidence>
<accession>A0ABR0K696</accession>
<evidence type="ECO:0000313" key="5">
    <source>
        <dbReference type="Proteomes" id="UP001345013"/>
    </source>
</evidence>
<dbReference type="InterPro" id="IPR013736">
    <property type="entry name" value="Xaa-Pro_dipept_C"/>
</dbReference>
<sequence length="725" mass="80349">MLDADDYFGPTKDLLIENLCDRVPCLDINSVIYNWPKATSEELAAMPKMMQEVHQTINASSGVMAEYDSSGRDIETETARHYGLSELFAHSTTPPGHPQLHRATFTTLAAVSTAAPEYEELESSPAAPSDASAPTRHARPDWSDVSYYLSMRDGLRIAISVYFPDHMPPAKPAPVVLVQTRYGRAGARHKDSDNPRTLDPWLRAGYVASTVDVRGTTASFGARDCELGPDEQADMDEIIQHLAGLPWSNGKIIATGTSYTGNTADLATTRPTLALVGAIPRATDFDFWELLWPGGIPNDSLFRDWAAVVHEMDFGRSTVVSDSAPNGEVKVLDGQSRVDDIAELFPLIQPVDEDAEYTLLHEALRTREGHRRHWNADDYKNIFFRDDRTANGHSFFDACAAAHMDAVRRQAKPVQYWGSWMDANTGDEAINRFRSAPGVPSVTIITANNHGGDVLADPFFPDSTDPLPAMDEQHKMRLAFANDVVNGNVPPRLIKYCVLGAGSFREATIWPPQGIEYAHFNLDRAGTLTRSVPCHGKDIYDVDFTATTGKHNRWYQFTRASYGDRRGHDLKLLTYDTPPFTEDMELAGWPVVVLQMSAATSDPAVFAYLEDVAPDGTVTYITEGQLRAINRKIDDRDTLPYDPGPVPHSFKRADALPVAPGEKFSLGFKLYSVAALINKGHRIRLAVGGADIDTFRRLSHAPERFEVYRGGSEMSRLNLPLRPWR</sequence>
<name>A0ABR0K696_9EURO</name>
<gene>
    <name evidence="4" type="ORF">LTR24_006311</name>
</gene>
<dbReference type="NCBIfam" id="TIGR00976">
    <property type="entry name" value="CocE_NonD"/>
    <property type="match status" value="2"/>
</dbReference>
<dbReference type="SUPFAM" id="SSF49785">
    <property type="entry name" value="Galactose-binding domain-like"/>
    <property type="match status" value="1"/>
</dbReference>